<accession>A0AAD8ZE52</accession>
<dbReference type="InterPro" id="IPR003961">
    <property type="entry name" value="FN3_dom"/>
</dbReference>
<feature type="chain" id="PRO_5041913232" description="Fibronectin type-III domain-containing protein" evidence="10">
    <location>
        <begin position="25"/>
        <end position="263"/>
    </location>
</feature>
<evidence type="ECO:0008006" key="13">
    <source>
        <dbReference type="Google" id="ProtNLM"/>
    </source>
</evidence>
<evidence type="ECO:0000313" key="12">
    <source>
        <dbReference type="Proteomes" id="UP001239994"/>
    </source>
</evidence>
<keyword evidence="4 9" id="KW-1133">Transmembrane helix</keyword>
<dbReference type="SUPFAM" id="SSF49265">
    <property type="entry name" value="Fibronectin type III"/>
    <property type="match status" value="1"/>
</dbReference>
<evidence type="ECO:0000256" key="2">
    <source>
        <dbReference type="ARBA" id="ARBA00022692"/>
    </source>
</evidence>
<evidence type="ECO:0000256" key="9">
    <source>
        <dbReference type="SAM" id="Phobius"/>
    </source>
</evidence>
<dbReference type="InterPro" id="IPR036116">
    <property type="entry name" value="FN3_sf"/>
</dbReference>
<evidence type="ECO:0000313" key="11">
    <source>
        <dbReference type="EMBL" id="KAK1797774.1"/>
    </source>
</evidence>
<dbReference type="PANTHER" id="PTHR23037:SF28">
    <property type="entry name" value="ERYTHROPOIETIN RECEPTOR"/>
    <property type="match status" value="1"/>
</dbReference>
<comment type="subcellular location">
    <subcellularLocation>
        <location evidence="1">Membrane</location>
        <topology evidence="1">Single-pass type I membrane protein</topology>
    </subcellularLocation>
</comment>
<keyword evidence="7" id="KW-0675">Receptor</keyword>
<gene>
    <name evidence="11" type="ORF">P4O66_008129</name>
</gene>
<dbReference type="InterPro" id="IPR013783">
    <property type="entry name" value="Ig-like_fold"/>
</dbReference>
<dbReference type="Proteomes" id="UP001239994">
    <property type="component" value="Unassembled WGS sequence"/>
</dbReference>
<evidence type="ECO:0000256" key="7">
    <source>
        <dbReference type="ARBA" id="ARBA00023170"/>
    </source>
</evidence>
<organism evidence="11 12">
    <name type="scientific">Electrophorus voltai</name>
    <dbReference type="NCBI Taxonomy" id="2609070"/>
    <lineage>
        <taxon>Eukaryota</taxon>
        <taxon>Metazoa</taxon>
        <taxon>Chordata</taxon>
        <taxon>Craniata</taxon>
        <taxon>Vertebrata</taxon>
        <taxon>Euteleostomi</taxon>
        <taxon>Actinopterygii</taxon>
        <taxon>Neopterygii</taxon>
        <taxon>Teleostei</taxon>
        <taxon>Ostariophysi</taxon>
        <taxon>Gymnotiformes</taxon>
        <taxon>Gymnotoidei</taxon>
        <taxon>Gymnotidae</taxon>
        <taxon>Electrophorus</taxon>
    </lineage>
</organism>
<dbReference type="EMBL" id="JAROKS010000013">
    <property type="protein sequence ID" value="KAK1797774.1"/>
    <property type="molecule type" value="Genomic_DNA"/>
</dbReference>
<sequence length="263" mass="30340">LAMKTWRSWLRLALSAVLCFQAKAENSTVETFSMVIKNTSSIINVTWKKPDETVSDSCYRTHIQYRQYCDTSWKSVTDIPGFFFQLPAPDLTKNYVFRLRMRLYCINSEWSEWSPEKYWNNDTDLCIAKTSVNIKNYLLVTLLLMAGFLLFFAITQERVRRLVLPIIPDPKHTQETILNVEELQWCSSFPGACEECKTAEILVVCEQVQEETEIPEIPESTHTAFDNYDRDLTANSVNPYSPVPLEQTVALICPHTTPGYIVL</sequence>
<evidence type="ECO:0000256" key="4">
    <source>
        <dbReference type="ARBA" id="ARBA00022989"/>
    </source>
</evidence>
<feature type="non-terminal residue" evidence="11">
    <location>
        <position position="1"/>
    </location>
</feature>
<dbReference type="CDD" id="cd00063">
    <property type="entry name" value="FN3"/>
    <property type="match status" value="1"/>
</dbReference>
<proteinExistence type="predicted"/>
<dbReference type="GO" id="GO:0009897">
    <property type="term" value="C:external side of plasma membrane"/>
    <property type="evidence" value="ECO:0007669"/>
    <property type="project" value="TreeGrafter"/>
</dbReference>
<keyword evidence="2 9" id="KW-0812">Transmembrane</keyword>
<feature type="signal peptide" evidence="10">
    <location>
        <begin position="1"/>
        <end position="24"/>
    </location>
</feature>
<name>A0AAD8ZE52_9TELE</name>
<keyword evidence="5 9" id="KW-0472">Membrane</keyword>
<keyword evidence="8" id="KW-0325">Glycoprotein</keyword>
<reference evidence="11" key="1">
    <citation type="submission" date="2023-03" db="EMBL/GenBank/DDBJ databases">
        <title>Electrophorus voltai genome.</title>
        <authorList>
            <person name="Bian C."/>
        </authorList>
    </citation>
    <scope>NUCLEOTIDE SEQUENCE</scope>
    <source>
        <strain evidence="11">CB-2022</strain>
        <tissue evidence="11">Muscle</tissue>
    </source>
</reference>
<dbReference type="AlphaFoldDB" id="A0AAD8ZE52"/>
<evidence type="ECO:0000256" key="10">
    <source>
        <dbReference type="SAM" id="SignalP"/>
    </source>
</evidence>
<evidence type="ECO:0000256" key="3">
    <source>
        <dbReference type="ARBA" id="ARBA00022729"/>
    </source>
</evidence>
<dbReference type="PANTHER" id="PTHR23037">
    <property type="entry name" value="CYTOKINE RECEPTOR"/>
    <property type="match status" value="1"/>
</dbReference>
<keyword evidence="6" id="KW-1015">Disulfide bond</keyword>
<feature type="transmembrane region" description="Helical" evidence="9">
    <location>
        <begin position="137"/>
        <end position="154"/>
    </location>
</feature>
<comment type="caution">
    <text evidence="11">The sequence shown here is derived from an EMBL/GenBank/DDBJ whole genome shotgun (WGS) entry which is preliminary data.</text>
</comment>
<evidence type="ECO:0000256" key="5">
    <source>
        <dbReference type="ARBA" id="ARBA00023136"/>
    </source>
</evidence>
<protein>
    <recommendedName>
        <fullName evidence="13">Fibronectin type-III domain-containing protein</fullName>
    </recommendedName>
</protein>
<keyword evidence="12" id="KW-1185">Reference proteome</keyword>
<dbReference type="Gene3D" id="2.60.40.10">
    <property type="entry name" value="Immunoglobulins"/>
    <property type="match status" value="1"/>
</dbReference>
<evidence type="ECO:0000256" key="1">
    <source>
        <dbReference type="ARBA" id="ARBA00004479"/>
    </source>
</evidence>
<dbReference type="GO" id="GO:0004896">
    <property type="term" value="F:cytokine receptor activity"/>
    <property type="evidence" value="ECO:0007669"/>
    <property type="project" value="TreeGrafter"/>
</dbReference>
<evidence type="ECO:0000256" key="6">
    <source>
        <dbReference type="ARBA" id="ARBA00023157"/>
    </source>
</evidence>
<evidence type="ECO:0000256" key="8">
    <source>
        <dbReference type="ARBA" id="ARBA00023180"/>
    </source>
</evidence>
<keyword evidence="3 10" id="KW-0732">Signal</keyword>